<gene>
    <name evidence="4" type="ORF">HLB09_04730</name>
</gene>
<evidence type="ECO:0000259" key="3">
    <source>
        <dbReference type="PROSITE" id="PS51186"/>
    </source>
</evidence>
<dbReference type="CDD" id="cd04301">
    <property type="entry name" value="NAT_SF"/>
    <property type="match status" value="1"/>
</dbReference>
<proteinExistence type="predicted"/>
<evidence type="ECO:0000313" key="4">
    <source>
        <dbReference type="EMBL" id="NNH22404.1"/>
    </source>
</evidence>
<dbReference type="PANTHER" id="PTHR43072:SF23">
    <property type="entry name" value="UPF0039 PROTEIN C11D3.02C"/>
    <property type="match status" value="1"/>
</dbReference>
<accession>A0A849BPA2</accession>
<dbReference type="InterPro" id="IPR000182">
    <property type="entry name" value="GNAT_dom"/>
</dbReference>
<feature type="domain" description="N-acetyltransferase" evidence="3">
    <location>
        <begin position="1"/>
        <end position="160"/>
    </location>
</feature>
<keyword evidence="2" id="KW-0012">Acyltransferase</keyword>
<name>A0A849BPA2_9ACTN</name>
<protein>
    <submittedName>
        <fullName evidence="4">N-acetyltransferase</fullName>
    </submittedName>
</protein>
<dbReference type="EMBL" id="JABEMA010000039">
    <property type="protein sequence ID" value="NNH22404.1"/>
    <property type="molecule type" value="Genomic_DNA"/>
</dbReference>
<dbReference type="PANTHER" id="PTHR43072">
    <property type="entry name" value="N-ACETYLTRANSFERASE"/>
    <property type="match status" value="1"/>
</dbReference>
<dbReference type="Pfam" id="PF13420">
    <property type="entry name" value="Acetyltransf_4"/>
    <property type="match status" value="1"/>
</dbReference>
<dbReference type="Proteomes" id="UP000555552">
    <property type="component" value="Unassembled WGS sequence"/>
</dbReference>
<dbReference type="Gene3D" id="3.40.630.30">
    <property type="match status" value="1"/>
</dbReference>
<evidence type="ECO:0000256" key="1">
    <source>
        <dbReference type="ARBA" id="ARBA00022679"/>
    </source>
</evidence>
<comment type="caution">
    <text evidence="4">The sequence shown here is derived from an EMBL/GenBank/DDBJ whole genome shotgun (WGS) entry which is preliminary data.</text>
</comment>
<keyword evidence="1 4" id="KW-0808">Transferase</keyword>
<evidence type="ECO:0000256" key="2">
    <source>
        <dbReference type="ARBA" id="ARBA00023315"/>
    </source>
</evidence>
<dbReference type="AlphaFoldDB" id="A0A849BPA2"/>
<dbReference type="SUPFAM" id="SSF55729">
    <property type="entry name" value="Acyl-CoA N-acyltransferases (Nat)"/>
    <property type="match status" value="1"/>
</dbReference>
<evidence type="ECO:0000313" key="5">
    <source>
        <dbReference type="Proteomes" id="UP000555552"/>
    </source>
</evidence>
<dbReference type="GO" id="GO:0016747">
    <property type="term" value="F:acyltransferase activity, transferring groups other than amino-acyl groups"/>
    <property type="evidence" value="ECO:0007669"/>
    <property type="project" value="InterPro"/>
</dbReference>
<sequence>MTEATPADAQACADIYAHYVRTTAATFELEPPTAAEMGERISAAQARHAWLVLRREGVVVGHAYGSTFRARPAYRWSCEVSAYLHHDHRGRGGGRALYTALLARLAARGLRTATAGVALPNPASLALHTALGFSEVGTFHRVGWKLGAWHDVTWFERPLADPGADATVAPDEPR</sequence>
<keyword evidence="5" id="KW-1185">Reference proteome</keyword>
<organism evidence="4 5">
    <name type="scientific">Pseudokineococcus marinus</name>
    <dbReference type="NCBI Taxonomy" id="351215"/>
    <lineage>
        <taxon>Bacteria</taxon>
        <taxon>Bacillati</taxon>
        <taxon>Actinomycetota</taxon>
        <taxon>Actinomycetes</taxon>
        <taxon>Kineosporiales</taxon>
        <taxon>Kineosporiaceae</taxon>
        <taxon>Pseudokineococcus</taxon>
    </lineage>
</organism>
<dbReference type="InterPro" id="IPR016181">
    <property type="entry name" value="Acyl_CoA_acyltransferase"/>
</dbReference>
<reference evidence="4 5" key="1">
    <citation type="submission" date="2020-05" db="EMBL/GenBank/DDBJ databases">
        <title>MicrobeNet Type strains.</title>
        <authorList>
            <person name="Nicholson A.C."/>
        </authorList>
    </citation>
    <scope>NUCLEOTIDE SEQUENCE [LARGE SCALE GENOMIC DNA]</scope>
    <source>
        <strain evidence="4 5">JCM 14547</strain>
    </source>
</reference>
<dbReference type="PROSITE" id="PS51186">
    <property type="entry name" value="GNAT"/>
    <property type="match status" value="1"/>
</dbReference>